<gene>
    <name evidence="2" type="primary">LOC129926264</name>
</gene>
<name>A0A9W3AD16_BIOGL</name>
<evidence type="ECO:0000313" key="2">
    <source>
        <dbReference type="RefSeq" id="XP_055885084.1"/>
    </source>
</evidence>
<dbReference type="SUPFAM" id="SSF49764">
    <property type="entry name" value="HSP20-like chaperones"/>
    <property type="match status" value="1"/>
</dbReference>
<protein>
    <submittedName>
        <fullName evidence="2">Uncharacterized protein LOC129926264 isoform X1</fullName>
    </submittedName>
</protein>
<sequence length="137" mass="16044">MIILITFTKEHSQLHLLLEIMPSFHDEETDVLVQIVIEHLKRKSKHAAKNADIKVDYKLRGFLLTADVQLPNKQIKKYRLAYTEKLPEIDTEKCYHKIKDGAIKMFIRKKGQAEDWDKFIRETKVRALADSNDEGSH</sequence>
<dbReference type="AlphaFoldDB" id="A0A9W3AD16"/>
<reference evidence="2" key="1">
    <citation type="submission" date="2025-08" db="UniProtKB">
        <authorList>
            <consortium name="RefSeq"/>
        </authorList>
    </citation>
    <scope>IDENTIFICATION</scope>
</reference>
<dbReference type="Gene3D" id="2.60.40.790">
    <property type="match status" value="1"/>
</dbReference>
<accession>A0A9W3AD16</accession>
<dbReference type="RefSeq" id="XP_055885084.1">
    <property type="nucleotide sequence ID" value="XM_056029109.1"/>
</dbReference>
<keyword evidence="1" id="KW-1185">Reference proteome</keyword>
<dbReference type="InterPro" id="IPR008978">
    <property type="entry name" value="HSP20-like_chaperone"/>
</dbReference>
<dbReference type="Proteomes" id="UP001165740">
    <property type="component" value="Chromosome 5"/>
</dbReference>
<dbReference type="GeneID" id="129926264"/>
<proteinExistence type="predicted"/>
<organism evidence="1 2">
    <name type="scientific">Biomphalaria glabrata</name>
    <name type="common">Bloodfluke planorb</name>
    <name type="synonym">Freshwater snail</name>
    <dbReference type="NCBI Taxonomy" id="6526"/>
    <lineage>
        <taxon>Eukaryota</taxon>
        <taxon>Metazoa</taxon>
        <taxon>Spiralia</taxon>
        <taxon>Lophotrochozoa</taxon>
        <taxon>Mollusca</taxon>
        <taxon>Gastropoda</taxon>
        <taxon>Heterobranchia</taxon>
        <taxon>Euthyneura</taxon>
        <taxon>Panpulmonata</taxon>
        <taxon>Hygrophila</taxon>
        <taxon>Lymnaeoidea</taxon>
        <taxon>Planorbidae</taxon>
        <taxon>Biomphalaria</taxon>
    </lineage>
</organism>
<evidence type="ECO:0000313" key="1">
    <source>
        <dbReference type="Proteomes" id="UP001165740"/>
    </source>
</evidence>